<dbReference type="SMART" id="SM00086">
    <property type="entry name" value="PAC"/>
    <property type="match status" value="1"/>
</dbReference>
<dbReference type="InterPro" id="IPR000014">
    <property type="entry name" value="PAS"/>
</dbReference>
<dbReference type="Pfam" id="PF03924">
    <property type="entry name" value="CHASE"/>
    <property type="match status" value="1"/>
</dbReference>
<dbReference type="InterPro" id="IPR036890">
    <property type="entry name" value="HATPase_C_sf"/>
</dbReference>
<feature type="domain" description="PAS" evidence="16">
    <location>
        <begin position="334"/>
        <end position="389"/>
    </location>
</feature>
<evidence type="ECO:0000259" key="18">
    <source>
        <dbReference type="PROSITE" id="PS50839"/>
    </source>
</evidence>
<dbReference type="InterPro" id="IPR000700">
    <property type="entry name" value="PAS-assoc_C"/>
</dbReference>
<dbReference type="PROSITE" id="PS50839">
    <property type="entry name" value="CHASE"/>
    <property type="match status" value="1"/>
</dbReference>
<dbReference type="CDD" id="cd00130">
    <property type="entry name" value="PAS"/>
    <property type="match status" value="1"/>
</dbReference>
<evidence type="ECO:0000256" key="4">
    <source>
        <dbReference type="ARBA" id="ARBA00022553"/>
    </source>
</evidence>
<gene>
    <name evidence="19" type="ORF">AACH06_15765</name>
</gene>
<evidence type="ECO:0000256" key="8">
    <source>
        <dbReference type="ARBA" id="ARBA00022777"/>
    </source>
</evidence>
<keyword evidence="10" id="KW-1133">Transmembrane helix</keyword>
<dbReference type="EC" id="2.7.13.3" evidence="3"/>
<dbReference type="PANTHER" id="PTHR43065">
    <property type="entry name" value="SENSOR HISTIDINE KINASE"/>
    <property type="match status" value="1"/>
</dbReference>
<dbReference type="Gene3D" id="1.10.287.130">
    <property type="match status" value="1"/>
</dbReference>
<dbReference type="SUPFAM" id="SSF55785">
    <property type="entry name" value="PYP-like sensor domain (PAS domain)"/>
    <property type="match status" value="1"/>
</dbReference>
<comment type="subcellular location">
    <subcellularLocation>
        <location evidence="2">Membrane</location>
    </subcellularLocation>
</comment>
<name>A0ABU9BQY9_9BURK</name>
<evidence type="ECO:0000256" key="3">
    <source>
        <dbReference type="ARBA" id="ARBA00012438"/>
    </source>
</evidence>
<dbReference type="InterPro" id="IPR001789">
    <property type="entry name" value="Sig_transdc_resp-reg_receiver"/>
</dbReference>
<dbReference type="SMART" id="SM00091">
    <property type="entry name" value="PAS"/>
    <property type="match status" value="1"/>
</dbReference>
<evidence type="ECO:0000256" key="10">
    <source>
        <dbReference type="ARBA" id="ARBA00022989"/>
    </source>
</evidence>
<dbReference type="PROSITE" id="PS50110">
    <property type="entry name" value="RESPONSE_REGULATORY"/>
    <property type="match status" value="1"/>
</dbReference>
<dbReference type="InterPro" id="IPR003594">
    <property type="entry name" value="HATPase_dom"/>
</dbReference>
<dbReference type="InterPro" id="IPR013767">
    <property type="entry name" value="PAS_fold"/>
</dbReference>
<keyword evidence="11" id="KW-0902">Two-component regulatory system</keyword>
<feature type="domain" description="CHASE" evidence="18">
    <location>
        <begin position="121"/>
        <end position="276"/>
    </location>
</feature>
<feature type="domain" description="Histidine kinase" evidence="14">
    <location>
        <begin position="490"/>
        <end position="712"/>
    </location>
</feature>
<accession>A0ABU9BQY9</accession>
<dbReference type="InterPro" id="IPR036097">
    <property type="entry name" value="HisK_dim/P_sf"/>
</dbReference>
<evidence type="ECO:0000313" key="19">
    <source>
        <dbReference type="EMBL" id="MEK8032286.1"/>
    </source>
</evidence>
<dbReference type="RefSeq" id="WP_341426697.1">
    <property type="nucleotide sequence ID" value="NZ_JBBUTG010000009.1"/>
</dbReference>
<dbReference type="InterPro" id="IPR042240">
    <property type="entry name" value="CHASE_sf"/>
</dbReference>
<keyword evidence="12" id="KW-0472">Membrane</keyword>
<dbReference type="SMART" id="SM00388">
    <property type="entry name" value="HisKA"/>
    <property type="match status" value="1"/>
</dbReference>
<dbReference type="Pfam" id="PF00072">
    <property type="entry name" value="Response_reg"/>
    <property type="match status" value="1"/>
</dbReference>
<dbReference type="InterPro" id="IPR001610">
    <property type="entry name" value="PAC"/>
</dbReference>
<dbReference type="InterPro" id="IPR035965">
    <property type="entry name" value="PAS-like_dom_sf"/>
</dbReference>
<evidence type="ECO:0000256" key="11">
    <source>
        <dbReference type="ARBA" id="ARBA00023012"/>
    </source>
</evidence>
<dbReference type="InterPro" id="IPR004358">
    <property type="entry name" value="Sig_transdc_His_kin-like_C"/>
</dbReference>
<dbReference type="Proteomes" id="UP001371218">
    <property type="component" value="Unassembled WGS sequence"/>
</dbReference>
<organism evidence="19 20">
    <name type="scientific">Ideonella lacteola</name>
    <dbReference type="NCBI Taxonomy" id="2984193"/>
    <lineage>
        <taxon>Bacteria</taxon>
        <taxon>Pseudomonadati</taxon>
        <taxon>Pseudomonadota</taxon>
        <taxon>Betaproteobacteria</taxon>
        <taxon>Burkholderiales</taxon>
        <taxon>Sphaerotilaceae</taxon>
        <taxon>Ideonella</taxon>
    </lineage>
</organism>
<keyword evidence="6" id="KW-0812">Transmembrane</keyword>
<dbReference type="CDD" id="cd00156">
    <property type="entry name" value="REC"/>
    <property type="match status" value="1"/>
</dbReference>
<dbReference type="InterPro" id="IPR003661">
    <property type="entry name" value="HisK_dim/P_dom"/>
</dbReference>
<dbReference type="SMART" id="SM01079">
    <property type="entry name" value="CHASE"/>
    <property type="match status" value="1"/>
</dbReference>
<keyword evidence="7" id="KW-0547">Nucleotide-binding</keyword>
<dbReference type="CDD" id="cd00082">
    <property type="entry name" value="HisKA"/>
    <property type="match status" value="1"/>
</dbReference>
<evidence type="ECO:0000256" key="5">
    <source>
        <dbReference type="ARBA" id="ARBA00022679"/>
    </source>
</evidence>
<dbReference type="InterPro" id="IPR005467">
    <property type="entry name" value="His_kinase_dom"/>
</dbReference>
<evidence type="ECO:0000256" key="1">
    <source>
        <dbReference type="ARBA" id="ARBA00000085"/>
    </source>
</evidence>
<dbReference type="SMART" id="SM00448">
    <property type="entry name" value="REC"/>
    <property type="match status" value="1"/>
</dbReference>
<dbReference type="PROSITE" id="PS50109">
    <property type="entry name" value="HIS_KIN"/>
    <property type="match status" value="1"/>
</dbReference>
<evidence type="ECO:0000256" key="9">
    <source>
        <dbReference type="ARBA" id="ARBA00022840"/>
    </source>
</evidence>
<keyword evidence="8" id="KW-0418">Kinase</keyword>
<dbReference type="Gene3D" id="3.40.50.2300">
    <property type="match status" value="1"/>
</dbReference>
<evidence type="ECO:0000259" key="15">
    <source>
        <dbReference type="PROSITE" id="PS50110"/>
    </source>
</evidence>
<dbReference type="PRINTS" id="PR00344">
    <property type="entry name" value="BCTRLSENSOR"/>
</dbReference>
<protein>
    <recommendedName>
        <fullName evidence="3">histidine kinase</fullName>
        <ecNumber evidence="3">2.7.13.3</ecNumber>
    </recommendedName>
</protein>
<dbReference type="SMART" id="SM00387">
    <property type="entry name" value="HATPase_c"/>
    <property type="match status" value="1"/>
</dbReference>
<evidence type="ECO:0000259" key="17">
    <source>
        <dbReference type="PROSITE" id="PS50113"/>
    </source>
</evidence>
<evidence type="ECO:0000259" key="16">
    <source>
        <dbReference type="PROSITE" id="PS50112"/>
    </source>
</evidence>
<dbReference type="PROSITE" id="PS50112">
    <property type="entry name" value="PAS"/>
    <property type="match status" value="1"/>
</dbReference>
<dbReference type="NCBIfam" id="TIGR00229">
    <property type="entry name" value="sensory_box"/>
    <property type="match status" value="1"/>
</dbReference>
<evidence type="ECO:0000259" key="14">
    <source>
        <dbReference type="PROSITE" id="PS50109"/>
    </source>
</evidence>
<keyword evidence="9" id="KW-0067">ATP-binding</keyword>
<feature type="modified residue" description="4-aspartylphosphate" evidence="13">
    <location>
        <position position="786"/>
    </location>
</feature>
<dbReference type="PANTHER" id="PTHR43065:SF42">
    <property type="entry name" value="TWO-COMPONENT SENSOR PPRA"/>
    <property type="match status" value="1"/>
</dbReference>
<dbReference type="Pfam" id="PF00989">
    <property type="entry name" value="PAS"/>
    <property type="match status" value="1"/>
</dbReference>
<comment type="catalytic activity">
    <reaction evidence="1">
        <text>ATP + protein L-histidine = ADP + protein N-phospho-L-histidine.</text>
        <dbReference type="EC" id="2.7.13.3"/>
    </reaction>
</comment>
<evidence type="ECO:0000256" key="12">
    <source>
        <dbReference type="ARBA" id="ARBA00023136"/>
    </source>
</evidence>
<dbReference type="SUPFAM" id="SSF55874">
    <property type="entry name" value="ATPase domain of HSP90 chaperone/DNA topoisomerase II/histidine kinase"/>
    <property type="match status" value="1"/>
</dbReference>
<feature type="domain" description="Response regulatory" evidence="15">
    <location>
        <begin position="735"/>
        <end position="851"/>
    </location>
</feature>
<dbReference type="EMBL" id="JBBUTG010000009">
    <property type="protein sequence ID" value="MEK8032286.1"/>
    <property type="molecule type" value="Genomic_DNA"/>
</dbReference>
<dbReference type="Pfam" id="PF00512">
    <property type="entry name" value="HisKA"/>
    <property type="match status" value="1"/>
</dbReference>
<reference evidence="19 20" key="1">
    <citation type="submission" date="2024-04" db="EMBL/GenBank/DDBJ databases">
        <title>Novel species of the genus Ideonella isolated from streams.</title>
        <authorList>
            <person name="Lu H."/>
        </authorList>
    </citation>
    <scope>NUCLEOTIDE SEQUENCE [LARGE SCALE GENOMIC DNA]</scope>
    <source>
        <strain evidence="19 20">DXS29W</strain>
    </source>
</reference>
<dbReference type="PROSITE" id="PS50113">
    <property type="entry name" value="PAC"/>
    <property type="match status" value="1"/>
</dbReference>
<dbReference type="SUPFAM" id="SSF52172">
    <property type="entry name" value="CheY-like"/>
    <property type="match status" value="1"/>
</dbReference>
<dbReference type="Gene3D" id="3.30.565.10">
    <property type="entry name" value="Histidine kinase-like ATPase, C-terminal domain"/>
    <property type="match status" value="1"/>
</dbReference>
<evidence type="ECO:0000313" key="20">
    <source>
        <dbReference type="Proteomes" id="UP001371218"/>
    </source>
</evidence>
<keyword evidence="20" id="KW-1185">Reference proteome</keyword>
<keyword evidence="5" id="KW-0808">Transferase</keyword>
<evidence type="ECO:0000256" key="7">
    <source>
        <dbReference type="ARBA" id="ARBA00022741"/>
    </source>
</evidence>
<evidence type="ECO:0000256" key="13">
    <source>
        <dbReference type="PROSITE-ProRule" id="PRU00169"/>
    </source>
</evidence>
<dbReference type="Pfam" id="PF02518">
    <property type="entry name" value="HATPase_c"/>
    <property type="match status" value="1"/>
</dbReference>
<evidence type="ECO:0000256" key="2">
    <source>
        <dbReference type="ARBA" id="ARBA00004370"/>
    </source>
</evidence>
<dbReference type="InterPro" id="IPR011006">
    <property type="entry name" value="CheY-like_superfamily"/>
</dbReference>
<comment type="caution">
    <text evidence="19">The sequence shown here is derived from an EMBL/GenBank/DDBJ whole genome shotgun (WGS) entry which is preliminary data.</text>
</comment>
<keyword evidence="4 13" id="KW-0597">Phosphoprotein</keyword>
<dbReference type="SUPFAM" id="SSF47384">
    <property type="entry name" value="Homodimeric domain of signal transducing histidine kinase"/>
    <property type="match status" value="1"/>
</dbReference>
<proteinExistence type="predicted"/>
<dbReference type="Gene3D" id="3.30.450.350">
    <property type="entry name" value="CHASE domain"/>
    <property type="match status" value="1"/>
</dbReference>
<dbReference type="Gene3D" id="3.30.450.20">
    <property type="entry name" value="PAS domain"/>
    <property type="match status" value="1"/>
</dbReference>
<evidence type="ECO:0000256" key="6">
    <source>
        <dbReference type="ARBA" id="ARBA00022692"/>
    </source>
</evidence>
<dbReference type="InterPro" id="IPR006189">
    <property type="entry name" value="CHASE_dom"/>
</dbReference>
<sequence length="858" mass="92316">MVRRLALPLMLPLGVGAVALAVTLGLWSHERLTAERALRSDFDAQVRQTASRIEQRMASFEQMLRGVQGLYLSEEVEGRRELAMYVDTLLAGADASGVQWFAFAPWQPAASADGVPGAGAEGRAPLIEIAPAAGLHLRALGDDVFADPQRRAALQTARDAGGLAITPRLLLPADASGAREPGFFMVLPVYRRGQPTDSAAARRAALQGWVLASVRMDDLMSSLYGESAHGLSIHVHDGVTAGEDNLMYASEPERPEVVQLSAREYLGFAGHSWTLDVQALPEFERRQPANAATVIALAGMVLSLMLGVITHQLVTGRQRAHELARRMTMALRASEERYRRIVETADEGIWVADADGLTTFANRKMAHLLGVTATALIGRPMAEFFEPDNVAGAVVAKAMGRVNGQTVGSAPAQDAGGASRERRLCRADGTKLWALIATTPIVDDRGRFGGTLAMVTDISAQKQAEVAHAEIEVQLRASQKMEAIGTLAGGIAHDFNNILAAILGNVALAQQEPLEPTVRGRLSLVTQSAERARSLVQQILAFSRRQPHSLKSQALAPVIEESVRLLRPLLPAMVQLEFTAPAQPITVRADATQLHQVLMNLCTNAWHAMEGLAGRIDIRLDTRSFDTHAAQRLGMQAGAYAHLAVADNGTGMDEATRQRLFEPFFTTKPVGQGTGLGLAVVHGIVSAHHGAISVRSARGEGTCFDLYFPLEPEPPAADIVAEPSAREAAAPISRQVVYIDDDPVMVVMVEGLLRHAGYRVRTFEHPREALAWLRAHVAEADLVVTDFNMPGLSGLAVAGELASLRPDLPVVISSGYVTEALLDAAQRIGVRSVMQKEFTLEQLPPLLRRLLVEPSATV</sequence>
<feature type="domain" description="PAC" evidence="17">
    <location>
        <begin position="418"/>
        <end position="470"/>
    </location>
</feature>